<dbReference type="EMBL" id="JWZT01004474">
    <property type="protein sequence ID" value="KII64021.1"/>
    <property type="molecule type" value="Genomic_DNA"/>
</dbReference>
<reference evidence="1 2" key="1">
    <citation type="journal article" date="2014" name="Genome Biol. Evol.">
        <title>The genome of the myxosporean Thelohanellus kitauei shows adaptations to nutrient acquisition within its fish host.</title>
        <authorList>
            <person name="Yang Y."/>
            <person name="Xiong J."/>
            <person name="Zhou Z."/>
            <person name="Huo F."/>
            <person name="Miao W."/>
            <person name="Ran C."/>
            <person name="Liu Y."/>
            <person name="Zhang J."/>
            <person name="Feng J."/>
            <person name="Wang M."/>
            <person name="Wang M."/>
            <person name="Wang L."/>
            <person name="Yao B."/>
        </authorList>
    </citation>
    <scope>NUCLEOTIDE SEQUENCE [LARGE SCALE GENOMIC DNA]</scope>
    <source>
        <strain evidence="1">Wuqing</strain>
    </source>
</reference>
<dbReference type="Proteomes" id="UP000031668">
    <property type="component" value="Unassembled WGS sequence"/>
</dbReference>
<dbReference type="AlphaFoldDB" id="A0A0C2MAL0"/>
<dbReference type="InterPro" id="IPR036278">
    <property type="entry name" value="Sialidase_sf"/>
</dbReference>
<evidence type="ECO:0008006" key="3">
    <source>
        <dbReference type="Google" id="ProtNLM"/>
    </source>
</evidence>
<dbReference type="SUPFAM" id="SSF50939">
    <property type="entry name" value="Sialidases"/>
    <property type="match status" value="1"/>
</dbReference>
<protein>
    <recommendedName>
        <fullName evidence="3">Sortilin N-terminal domain-containing protein</fullName>
    </recommendedName>
</protein>
<name>A0A0C2MAL0_THEKT</name>
<keyword evidence="2" id="KW-1185">Reference proteome</keyword>
<evidence type="ECO:0000313" key="2">
    <source>
        <dbReference type="Proteomes" id="UP000031668"/>
    </source>
</evidence>
<sequence>MVTKKIVHLGKEETLKTFISYNFGKNWQYMKFKNKQNTPCKSPKINFNSIYILNEGEILVGVEDNKYLHVSLDYGMSWEKVKLGTEVDKILKLITDTGSTYHVVKVGKKSDSGFHLSIINFGGIFSK</sequence>
<proteinExistence type="predicted"/>
<dbReference type="OrthoDB" id="443634at2759"/>
<organism evidence="1 2">
    <name type="scientific">Thelohanellus kitauei</name>
    <name type="common">Myxosporean</name>
    <dbReference type="NCBI Taxonomy" id="669202"/>
    <lineage>
        <taxon>Eukaryota</taxon>
        <taxon>Metazoa</taxon>
        <taxon>Cnidaria</taxon>
        <taxon>Myxozoa</taxon>
        <taxon>Myxosporea</taxon>
        <taxon>Bivalvulida</taxon>
        <taxon>Platysporina</taxon>
        <taxon>Myxobolidae</taxon>
        <taxon>Thelohanellus</taxon>
    </lineage>
</organism>
<accession>A0A0C2MAL0</accession>
<gene>
    <name evidence="1" type="ORF">RF11_14645</name>
</gene>
<comment type="caution">
    <text evidence="1">The sequence shown here is derived from an EMBL/GenBank/DDBJ whole genome shotgun (WGS) entry which is preliminary data.</text>
</comment>
<evidence type="ECO:0000313" key="1">
    <source>
        <dbReference type="EMBL" id="KII64021.1"/>
    </source>
</evidence>